<organism evidence="1 2">
    <name type="scientific">Chlorella sorokiniana</name>
    <name type="common">Freshwater green alga</name>
    <dbReference type="NCBI Taxonomy" id="3076"/>
    <lineage>
        <taxon>Eukaryota</taxon>
        <taxon>Viridiplantae</taxon>
        <taxon>Chlorophyta</taxon>
        <taxon>core chlorophytes</taxon>
        <taxon>Trebouxiophyceae</taxon>
        <taxon>Chlorellales</taxon>
        <taxon>Chlorellaceae</taxon>
        <taxon>Chlorella clade</taxon>
        <taxon>Chlorella</taxon>
    </lineage>
</organism>
<evidence type="ECO:0008006" key="3">
    <source>
        <dbReference type="Google" id="ProtNLM"/>
    </source>
</evidence>
<dbReference type="Proteomes" id="UP000239899">
    <property type="component" value="Unassembled WGS sequence"/>
</dbReference>
<proteinExistence type="predicted"/>
<accession>A0A2P6TMG7</accession>
<name>A0A2P6TMG7_CHLSO</name>
<dbReference type="AlphaFoldDB" id="A0A2P6TMG7"/>
<evidence type="ECO:0000313" key="1">
    <source>
        <dbReference type="EMBL" id="PRW45539.1"/>
    </source>
</evidence>
<dbReference type="OrthoDB" id="515884at2759"/>
<comment type="caution">
    <text evidence="1">The sequence shown here is derived from an EMBL/GenBank/DDBJ whole genome shotgun (WGS) entry which is preliminary data.</text>
</comment>
<evidence type="ECO:0000313" key="2">
    <source>
        <dbReference type="Proteomes" id="UP000239899"/>
    </source>
</evidence>
<dbReference type="EMBL" id="LHPG02000011">
    <property type="protein sequence ID" value="PRW45539.1"/>
    <property type="molecule type" value="Genomic_DNA"/>
</dbReference>
<sequence length="149" mass="15793">MAGGALLDAMRQGFVVRKAWVRPNFKAGGSVRRMQLAPGSGGRAELLYPHGLFRKPLRFAVRRAVVNCPAWRPGAYIVLDTARGMLLRLEPSTAAEYARWVLALNVAFLASGAGAAADPGSSSSDSSGGGDCRLLPVSSHRWSPAILFG</sequence>
<keyword evidence="2" id="KW-1185">Reference proteome</keyword>
<reference evidence="1 2" key="1">
    <citation type="journal article" date="2018" name="Plant J.">
        <title>Genome sequences of Chlorella sorokiniana UTEX 1602 and Micractinium conductrix SAG 241.80: implications to maltose excretion by a green alga.</title>
        <authorList>
            <person name="Arriola M.B."/>
            <person name="Velmurugan N."/>
            <person name="Zhang Y."/>
            <person name="Plunkett M.H."/>
            <person name="Hondzo H."/>
            <person name="Barney B.M."/>
        </authorList>
    </citation>
    <scope>NUCLEOTIDE SEQUENCE [LARGE SCALE GENOMIC DNA]</scope>
    <source>
        <strain evidence="2">UTEX 1602</strain>
    </source>
</reference>
<protein>
    <recommendedName>
        <fullName evidence="3">PH domain-containing protein</fullName>
    </recommendedName>
</protein>
<gene>
    <name evidence="1" type="ORF">C2E21_6017</name>
</gene>